<sequence length="319" mass="31764">RRVVDISRGPSRSSSGACDSGGSSDSGSSSGSGHLCSSSGSGSSNGDSDSSACSGGSNVGSLGGSGGGVPSPSASAARSLPAERLYLGVAVAAEGRRGLFRAQRGLVLTMEDRLYDVPSCNGLLRGEVMLQALPSIVAAQPHAGHVLAPRPGSRVLDISCGKTQQASRSMGTKTPNRTSQSSNAHSHVLGSPSMRAAAPSSPSSPTSRSSSSRHSAASAVAHPAAALPQVDRSCASAYAASSSSHHCSASARRAQSASAVSADVAQLTSPGSSCATAGSSRKTTSDPSSASCPAAAIRDRLRRPQGGLQRRHVHGPQRP</sequence>
<protein>
    <submittedName>
        <fullName evidence="2">Uncharacterized protein</fullName>
    </submittedName>
</protein>
<feature type="non-terminal residue" evidence="2">
    <location>
        <position position="319"/>
    </location>
</feature>
<feature type="region of interest" description="Disordered" evidence="1">
    <location>
        <begin position="258"/>
        <end position="319"/>
    </location>
</feature>
<organism evidence="2 3">
    <name type="scientific">Tetrabaena socialis</name>
    <dbReference type="NCBI Taxonomy" id="47790"/>
    <lineage>
        <taxon>Eukaryota</taxon>
        <taxon>Viridiplantae</taxon>
        <taxon>Chlorophyta</taxon>
        <taxon>core chlorophytes</taxon>
        <taxon>Chlorophyceae</taxon>
        <taxon>CS clade</taxon>
        <taxon>Chlamydomonadales</taxon>
        <taxon>Tetrabaenaceae</taxon>
        <taxon>Tetrabaena</taxon>
    </lineage>
</organism>
<feature type="compositionally biased region" description="Low complexity" evidence="1">
    <location>
        <begin position="191"/>
        <end position="225"/>
    </location>
</feature>
<comment type="caution">
    <text evidence="2">The sequence shown here is derived from an EMBL/GenBank/DDBJ whole genome shotgun (WGS) entry which is preliminary data.</text>
</comment>
<feature type="compositionally biased region" description="Polar residues" evidence="1">
    <location>
        <begin position="161"/>
        <end position="185"/>
    </location>
</feature>
<feature type="compositionally biased region" description="Gly residues" evidence="1">
    <location>
        <begin position="57"/>
        <end position="69"/>
    </location>
</feature>
<evidence type="ECO:0000256" key="1">
    <source>
        <dbReference type="SAM" id="MobiDB-lite"/>
    </source>
</evidence>
<dbReference type="OrthoDB" id="260824at2759"/>
<feature type="compositionally biased region" description="Low complexity" evidence="1">
    <location>
        <begin position="285"/>
        <end position="296"/>
    </location>
</feature>
<reference evidence="2 3" key="1">
    <citation type="journal article" date="2017" name="Mol. Biol. Evol.">
        <title>The 4-celled Tetrabaena socialis nuclear genome reveals the essential components for genetic control of cell number at the origin of multicellularity in the volvocine lineage.</title>
        <authorList>
            <person name="Featherston J."/>
            <person name="Arakaki Y."/>
            <person name="Hanschen E.R."/>
            <person name="Ferris P.J."/>
            <person name="Michod R.E."/>
            <person name="Olson B.J.S.C."/>
            <person name="Nozaki H."/>
            <person name="Durand P.M."/>
        </authorList>
    </citation>
    <scope>NUCLEOTIDE SEQUENCE [LARGE SCALE GENOMIC DNA]</scope>
    <source>
        <strain evidence="2 3">NIES-571</strain>
    </source>
</reference>
<dbReference type="EMBL" id="PGGS01001754">
    <property type="protein sequence ID" value="PNH00060.1"/>
    <property type="molecule type" value="Genomic_DNA"/>
</dbReference>
<feature type="compositionally biased region" description="Low complexity" evidence="1">
    <location>
        <begin position="11"/>
        <end position="56"/>
    </location>
</feature>
<feature type="region of interest" description="Disordered" evidence="1">
    <location>
        <begin position="161"/>
        <end position="225"/>
    </location>
</feature>
<feature type="compositionally biased region" description="Basic residues" evidence="1">
    <location>
        <begin position="309"/>
        <end position="319"/>
    </location>
</feature>
<feature type="non-terminal residue" evidence="2">
    <location>
        <position position="1"/>
    </location>
</feature>
<evidence type="ECO:0000313" key="2">
    <source>
        <dbReference type="EMBL" id="PNH00060.1"/>
    </source>
</evidence>
<dbReference type="Proteomes" id="UP000236333">
    <property type="component" value="Unassembled WGS sequence"/>
</dbReference>
<gene>
    <name evidence="2" type="ORF">TSOC_014137</name>
</gene>
<keyword evidence="3" id="KW-1185">Reference proteome</keyword>
<name>A0A2J7ZII1_9CHLO</name>
<feature type="compositionally biased region" description="Polar residues" evidence="1">
    <location>
        <begin position="267"/>
        <end position="282"/>
    </location>
</feature>
<accession>A0A2J7ZII1</accession>
<evidence type="ECO:0000313" key="3">
    <source>
        <dbReference type="Proteomes" id="UP000236333"/>
    </source>
</evidence>
<dbReference type="AlphaFoldDB" id="A0A2J7ZII1"/>
<proteinExistence type="predicted"/>
<feature type="region of interest" description="Disordered" evidence="1">
    <location>
        <begin position="1"/>
        <end position="75"/>
    </location>
</feature>